<keyword evidence="7" id="KW-1185">Reference proteome</keyword>
<feature type="domain" description="Zn(2)-C6 fungal-type" evidence="5">
    <location>
        <begin position="9"/>
        <end position="53"/>
    </location>
</feature>
<dbReference type="GO" id="GO:0003677">
    <property type="term" value="F:DNA binding"/>
    <property type="evidence" value="ECO:0007669"/>
    <property type="project" value="UniProtKB-KW"/>
</dbReference>
<evidence type="ECO:0000259" key="5">
    <source>
        <dbReference type="SMART" id="SM00066"/>
    </source>
</evidence>
<dbReference type="GO" id="GO:0008270">
    <property type="term" value="F:zinc ion binding"/>
    <property type="evidence" value="ECO:0007669"/>
    <property type="project" value="InterPro"/>
</dbReference>
<dbReference type="EMBL" id="JAPVEA010000008">
    <property type="protein sequence ID" value="KAJ5440018.1"/>
    <property type="molecule type" value="Genomic_DNA"/>
</dbReference>
<name>A0AAD6C1A6_9EURO</name>
<dbReference type="SMART" id="SM00066">
    <property type="entry name" value="GAL4"/>
    <property type="match status" value="1"/>
</dbReference>
<proteinExistence type="predicted"/>
<reference evidence="6" key="1">
    <citation type="submission" date="2022-12" db="EMBL/GenBank/DDBJ databases">
        <authorList>
            <person name="Petersen C."/>
        </authorList>
    </citation>
    <scope>NUCLEOTIDE SEQUENCE</scope>
    <source>
        <strain evidence="6">IBT 16125</strain>
    </source>
</reference>
<evidence type="ECO:0000256" key="4">
    <source>
        <dbReference type="ARBA" id="ARBA00023242"/>
    </source>
</evidence>
<dbReference type="Gene3D" id="4.10.240.10">
    <property type="entry name" value="Zn(2)-C6 fungal-type DNA-binding domain"/>
    <property type="match status" value="1"/>
</dbReference>
<dbReference type="CDD" id="cd00067">
    <property type="entry name" value="GAL4"/>
    <property type="match status" value="1"/>
</dbReference>
<evidence type="ECO:0000313" key="7">
    <source>
        <dbReference type="Proteomes" id="UP001213681"/>
    </source>
</evidence>
<dbReference type="InterPro" id="IPR036864">
    <property type="entry name" value="Zn2-C6_fun-type_DNA-bd_sf"/>
</dbReference>
<dbReference type="GeneID" id="81604641"/>
<dbReference type="GO" id="GO:0000981">
    <property type="term" value="F:DNA-binding transcription factor activity, RNA polymerase II-specific"/>
    <property type="evidence" value="ECO:0007669"/>
    <property type="project" value="InterPro"/>
</dbReference>
<keyword evidence="1" id="KW-0805">Transcription regulation</keyword>
<evidence type="ECO:0000256" key="2">
    <source>
        <dbReference type="ARBA" id="ARBA00023125"/>
    </source>
</evidence>
<protein>
    <recommendedName>
        <fullName evidence="5">Zn(2)-C6 fungal-type domain-containing protein</fullName>
    </recommendedName>
</protein>
<keyword evidence="2" id="KW-0238">DNA-binding</keyword>
<dbReference type="AlphaFoldDB" id="A0AAD6C1A6"/>
<comment type="caution">
    <text evidence="6">The sequence shown here is derived from an EMBL/GenBank/DDBJ whole genome shotgun (WGS) entry which is preliminary data.</text>
</comment>
<reference evidence="6" key="2">
    <citation type="journal article" date="2023" name="IMA Fungus">
        <title>Comparative genomic study of the Penicillium genus elucidates a diverse pangenome and 15 lateral gene transfer events.</title>
        <authorList>
            <person name="Petersen C."/>
            <person name="Sorensen T."/>
            <person name="Nielsen M.R."/>
            <person name="Sondergaard T.E."/>
            <person name="Sorensen J.L."/>
            <person name="Fitzpatrick D.A."/>
            <person name="Frisvad J.C."/>
            <person name="Nielsen K.L."/>
        </authorList>
    </citation>
    <scope>NUCLEOTIDE SEQUENCE</scope>
    <source>
        <strain evidence="6">IBT 16125</strain>
    </source>
</reference>
<evidence type="ECO:0000313" key="6">
    <source>
        <dbReference type="EMBL" id="KAJ5440018.1"/>
    </source>
</evidence>
<gene>
    <name evidence="6" type="ORF">N7458_011016</name>
</gene>
<keyword evidence="3" id="KW-0804">Transcription</keyword>
<organism evidence="6 7">
    <name type="scientific">Penicillium daleae</name>
    <dbReference type="NCBI Taxonomy" id="63821"/>
    <lineage>
        <taxon>Eukaryota</taxon>
        <taxon>Fungi</taxon>
        <taxon>Dikarya</taxon>
        <taxon>Ascomycota</taxon>
        <taxon>Pezizomycotina</taxon>
        <taxon>Eurotiomycetes</taxon>
        <taxon>Eurotiomycetidae</taxon>
        <taxon>Eurotiales</taxon>
        <taxon>Aspergillaceae</taxon>
        <taxon>Penicillium</taxon>
    </lineage>
</organism>
<sequence length="344" mass="39038">MSPGIPKKVTLRRSCQACIKSKRRCDQHWPKCSRYLSRGCDCEYVNAPLTGTIGIRRSSEKKVTHNRRAEDLSYQIRAPLRLEIVKEYDQAAIRFLVNGLREYPRAFVKTQKTDFIHPDIYTSGLPTAITDTHLLCTFYSQCGHQRDTGDILQLLRIKSDEIYRHISHSSTFTELLGCSQALVLIQCILALNPDPSSHYSESIGHMESVAKRLWEQAPIQLPSTLTRRHAWLLAESVRRTIIVSLMLRSAYSLNTRNYSVRTPFVDALPFDVRTALWDDSPDHVWDELDSQSCDSMISLHEYSDAMERGSVHDIGNFGALILAACKGKDVSGISYPPTEPYMAT</sequence>
<dbReference type="Proteomes" id="UP001213681">
    <property type="component" value="Unassembled WGS sequence"/>
</dbReference>
<keyword evidence="4" id="KW-0539">Nucleus</keyword>
<dbReference type="Pfam" id="PF00172">
    <property type="entry name" value="Zn_clus"/>
    <property type="match status" value="1"/>
</dbReference>
<dbReference type="InterPro" id="IPR001138">
    <property type="entry name" value="Zn2Cys6_DnaBD"/>
</dbReference>
<evidence type="ECO:0000256" key="1">
    <source>
        <dbReference type="ARBA" id="ARBA00023015"/>
    </source>
</evidence>
<dbReference type="RefSeq" id="XP_056763247.1">
    <property type="nucleotide sequence ID" value="XM_056914398.1"/>
</dbReference>
<evidence type="ECO:0000256" key="3">
    <source>
        <dbReference type="ARBA" id="ARBA00023163"/>
    </source>
</evidence>
<dbReference type="SUPFAM" id="SSF57701">
    <property type="entry name" value="Zn2/Cys6 DNA-binding domain"/>
    <property type="match status" value="1"/>
</dbReference>
<accession>A0AAD6C1A6</accession>